<dbReference type="RefSeq" id="XP_001434438.1">
    <property type="nucleotide sequence ID" value="XM_001434401.1"/>
</dbReference>
<accession>A0C8C4</accession>
<evidence type="ECO:0000313" key="2">
    <source>
        <dbReference type="EMBL" id="CAK67041.1"/>
    </source>
</evidence>
<dbReference type="EMBL" id="CT868050">
    <property type="protein sequence ID" value="CAK67041.1"/>
    <property type="molecule type" value="Genomic_DNA"/>
</dbReference>
<dbReference type="AlphaFoldDB" id="A0C8C4"/>
<name>A0C8C4_PARTE</name>
<gene>
    <name evidence="2" type="ORF">GSPATT00036174001</name>
</gene>
<feature type="region of interest" description="Disordered" evidence="1">
    <location>
        <begin position="87"/>
        <end position="106"/>
    </location>
</feature>
<dbReference type="HOGENOM" id="CLU_1477811_0_0_1"/>
<dbReference type="InParanoid" id="A0C8C4"/>
<dbReference type="KEGG" id="ptm:GSPATT00036174001"/>
<keyword evidence="3" id="KW-1185">Reference proteome</keyword>
<sequence>MDVQMLLVVANVMGGKNSNIIQYYLEPSNASIKIATNRIAPSIITNRKGGSLSNQFRYVEQSSQVRVFKIVPRNRIVQNVFKVRDPSLQTSQRNQKSQDNSTSDQQQWLGHNLQNSFQYEPESDTVVECKNKGEHYQTALISILERTDSEELKDLMRKKSFSVDNIDDNEQIRGVLRMIDMDS</sequence>
<dbReference type="Proteomes" id="UP000000600">
    <property type="component" value="Unassembled WGS sequence"/>
</dbReference>
<proteinExistence type="predicted"/>
<evidence type="ECO:0000313" key="3">
    <source>
        <dbReference type="Proteomes" id="UP000000600"/>
    </source>
</evidence>
<organism evidence="2 3">
    <name type="scientific">Paramecium tetraurelia</name>
    <dbReference type="NCBI Taxonomy" id="5888"/>
    <lineage>
        <taxon>Eukaryota</taxon>
        <taxon>Sar</taxon>
        <taxon>Alveolata</taxon>
        <taxon>Ciliophora</taxon>
        <taxon>Intramacronucleata</taxon>
        <taxon>Oligohymenophorea</taxon>
        <taxon>Peniculida</taxon>
        <taxon>Parameciidae</taxon>
        <taxon>Paramecium</taxon>
    </lineage>
</organism>
<evidence type="ECO:0000256" key="1">
    <source>
        <dbReference type="SAM" id="MobiDB-lite"/>
    </source>
</evidence>
<dbReference type="GeneID" id="5020225"/>
<protein>
    <submittedName>
        <fullName evidence="2">Uncharacterized protein</fullName>
    </submittedName>
</protein>
<reference evidence="2 3" key="1">
    <citation type="journal article" date="2006" name="Nature">
        <title>Global trends of whole-genome duplications revealed by the ciliate Paramecium tetraurelia.</title>
        <authorList>
            <consortium name="Genoscope"/>
            <person name="Aury J.-M."/>
            <person name="Jaillon O."/>
            <person name="Duret L."/>
            <person name="Noel B."/>
            <person name="Jubin C."/>
            <person name="Porcel B.M."/>
            <person name="Segurens B."/>
            <person name="Daubin V."/>
            <person name="Anthouard V."/>
            <person name="Aiach N."/>
            <person name="Arnaiz O."/>
            <person name="Billaut A."/>
            <person name="Beisson J."/>
            <person name="Blanc I."/>
            <person name="Bouhouche K."/>
            <person name="Camara F."/>
            <person name="Duharcourt S."/>
            <person name="Guigo R."/>
            <person name="Gogendeau D."/>
            <person name="Katinka M."/>
            <person name="Keller A.-M."/>
            <person name="Kissmehl R."/>
            <person name="Klotz C."/>
            <person name="Koll F."/>
            <person name="Le Moue A."/>
            <person name="Lepere C."/>
            <person name="Malinsky S."/>
            <person name="Nowacki M."/>
            <person name="Nowak J.K."/>
            <person name="Plattner H."/>
            <person name="Poulain J."/>
            <person name="Ruiz F."/>
            <person name="Serrano V."/>
            <person name="Zagulski M."/>
            <person name="Dessen P."/>
            <person name="Betermier M."/>
            <person name="Weissenbach J."/>
            <person name="Scarpelli C."/>
            <person name="Schachter V."/>
            <person name="Sperling L."/>
            <person name="Meyer E."/>
            <person name="Cohen J."/>
            <person name="Wincker P."/>
        </authorList>
    </citation>
    <scope>NUCLEOTIDE SEQUENCE [LARGE SCALE GENOMIC DNA]</scope>
    <source>
        <strain evidence="2 3">Stock d4-2</strain>
    </source>
</reference>